<feature type="signal peptide" evidence="2">
    <location>
        <begin position="1"/>
        <end position="25"/>
    </location>
</feature>
<dbReference type="PANTHER" id="PTHR30570">
    <property type="entry name" value="PERIPLASMIC PHOSPHATE BINDING COMPONENT OF PHOSPHATE ABC TRANSPORTER"/>
    <property type="match status" value="1"/>
</dbReference>
<accession>A0ABX8LCL5</accession>
<keyword evidence="5" id="KW-1185">Reference proteome</keyword>
<dbReference type="PANTHER" id="PTHR30570:SF1">
    <property type="entry name" value="PHOSPHATE-BINDING PROTEIN PSTS"/>
    <property type="match status" value="1"/>
</dbReference>
<evidence type="ECO:0000313" key="5">
    <source>
        <dbReference type="Proteomes" id="UP000683559"/>
    </source>
</evidence>
<evidence type="ECO:0000256" key="2">
    <source>
        <dbReference type="SAM" id="SignalP"/>
    </source>
</evidence>
<evidence type="ECO:0000259" key="3">
    <source>
        <dbReference type="Pfam" id="PF12849"/>
    </source>
</evidence>
<feature type="chain" id="PRO_5046563209" evidence="2">
    <location>
        <begin position="26"/>
        <end position="259"/>
    </location>
</feature>
<dbReference type="Proteomes" id="UP000683559">
    <property type="component" value="Chromosome"/>
</dbReference>
<dbReference type="InterPro" id="IPR024370">
    <property type="entry name" value="PBP_domain"/>
</dbReference>
<dbReference type="InterPro" id="IPR050811">
    <property type="entry name" value="Phosphate_ABC_transporter"/>
</dbReference>
<organism evidence="4 5">
    <name type="scientific">Geomonas subterranea</name>
    <dbReference type="NCBI Taxonomy" id="2847989"/>
    <lineage>
        <taxon>Bacteria</taxon>
        <taxon>Pseudomonadati</taxon>
        <taxon>Thermodesulfobacteriota</taxon>
        <taxon>Desulfuromonadia</taxon>
        <taxon>Geobacterales</taxon>
        <taxon>Geobacteraceae</taxon>
        <taxon>Geomonas</taxon>
    </lineage>
</organism>
<keyword evidence="1 2" id="KW-0732">Signal</keyword>
<dbReference type="Pfam" id="PF12849">
    <property type="entry name" value="PBP_like_2"/>
    <property type="match status" value="1"/>
</dbReference>
<protein>
    <submittedName>
        <fullName evidence="4">Substrate-binding domain-containing protein</fullName>
    </submittedName>
</protein>
<gene>
    <name evidence="4" type="ORF">KP001_11870</name>
</gene>
<name>A0ABX8LCL5_9BACT</name>
<feature type="domain" description="PBP" evidence="3">
    <location>
        <begin position="23"/>
        <end position="209"/>
    </location>
</feature>
<sequence>MVTKAILTGCALVAGMTVFSGMATAETVRLHGSTTVQKRIMEPGKDALKKATGIDIVLVGNGTGNGVEDLVAGKCDAAMASEELADAVASMKDASGKAATGDLKPNVITDDIIKVIVNPANPVSKLTKEQLKGLHNGTIDNWSKVGGPDLSVIVVTSHLGSATRKVFQKSVMEGTPYVAGALEVETTRKEIDNVSQFPEGIGAVSMGFINLPGNKEKVKIVDTPVISRPLMLITKGDPSPAVKKIVDFFKGEGKKYIKD</sequence>
<proteinExistence type="predicted"/>
<reference evidence="4 5" key="1">
    <citation type="submission" date="2021-06" db="EMBL/GenBank/DDBJ databases">
        <title>Gemonas diversity in paddy soil.</title>
        <authorList>
            <person name="Liu G."/>
        </authorList>
    </citation>
    <scope>NUCLEOTIDE SEQUENCE [LARGE SCALE GENOMIC DNA]</scope>
    <source>
        <strain evidence="4 5">RG2</strain>
    </source>
</reference>
<dbReference type="EMBL" id="CP077683">
    <property type="protein sequence ID" value="QXE89164.1"/>
    <property type="molecule type" value="Genomic_DNA"/>
</dbReference>
<evidence type="ECO:0000256" key="1">
    <source>
        <dbReference type="ARBA" id="ARBA00022729"/>
    </source>
</evidence>
<evidence type="ECO:0000313" key="4">
    <source>
        <dbReference type="EMBL" id="QXE89164.1"/>
    </source>
</evidence>
<dbReference type="RefSeq" id="WP_217285856.1">
    <property type="nucleotide sequence ID" value="NZ_CP077683.1"/>
</dbReference>